<gene>
    <name evidence="1" type="ORF">Amon01_000330400</name>
</gene>
<evidence type="ECO:0000313" key="1">
    <source>
        <dbReference type="EMBL" id="GMG26624.1"/>
    </source>
</evidence>
<dbReference type="AlphaFoldDB" id="A0A9W6YYB2"/>
<comment type="caution">
    <text evidence="1">The sequence shown here is derived from an EMBL/GenBank/DDBJ whole genome shotgun (WGS) entry which is preliminary data.</text>
</comment>
<proteinExistence type="predicted"/>
<name>A0A9W6YYB2_AMBMO</name>
<evidence type="ECO:0000313" key="2">
    <source>
        <dbReference type="Proteomes" id="UP001165063"/>
    </source>
</evidence>
<dbReference type="Proteomes" id="UP001165063">
    <property type="component" value="Unassembled WGS sequence"/>
</dbReference>
<reference evidence="1" key="1">
    <citation type="submission" date="2023-04" db="EMBL/GenBank/DDBJ databases">
        <title>Ambrosiozyma monospora NBRC 1965.</title>
        <authorList>
            <person name="Ichikawa N."/>
            <person name="Sato H."/>
            <person name="Tonouchi N."/>
        </authorList>
    </citation>
    <scope>NUCLEOTIDE SEQUENCE</scope>
    <source>
        <strain evidence="1">NBRC 1965</strain>
    </source>
</reference>
<sequence length="218" mass="24179">MKVISLSSCSTSSSTLSPCLKFNVQELSKYDHDQSTPDLLTIARNWETYANSEQVLQLPLFELPNMLKDSMNRYFAESTSKSTIRGIADSFFKGQPAQLSFSINRGDSVRQEIIYNGGIKEKVDVVSTDDDGLNSKSELLFRSLILLDAGTCEDVKVKRGVSKLDKCLNKLQDIKPFTIRAPSGGNYKVKIDVLKNAVGDLEEGEGRDLSLDISLLKE</sequence>
<accession>A0A9W6YYB2</accession>
<dbReference type="EMBL" id="BSXU01001360">
    <property type="protein sequence ID" value="GMG26624.1"/>
    <property type="molecule type" value="Genomic_DNA"/>
</dbReference>
<protein>
    <submittedName>
        <fullName evidence="1">Unnamed protein product</fullName>
    </submittedName>
</protein>
<organism evidence="1 2">
    <name type="scientific">Ambrosiozyma monospora</name>
    <name type="common">Yeast</name>
    <name type="synonym">Endomycopsis monosporus</name>
    <dbReference type="NCBI Taxonomy" id="43982"/>
    <lineage>
        <taxon>Eukaryota</taxon>
        <taxon>Fungi</taxon>
        <taxon>Dikarya</taxon>
        <taxon>Ascomycota</taxon>
        <taxon>Saccharomycotina</taxon>
        <taxon>Pichiomycetes</taxon>
        <taxon>Pichiales</taxon>
        <taxon>Pichiaceae</taxon>
        <taxon>Ambrosiozyma</taxon>
    </lineage>
</organism>
<keyword evidence="2" id="KW-1185">Reference proteome</keyword>